<dbReference type="EMBL" id="BAABIW010000009">
    <property type="protein sequence ID" value="GAA5022578.1"/>
    <property type="molecule type" value="Genomic_DNA"/>
</dbReference>
<proteinExistence type="predicted"/>
<reference evidence="2" key="1">
    <citation type="journal article" date="2019" name="Int. J. Syst. Evol. Microbiol.">
        <title>The Global Catalogue of Microorganisms (GCM) 10K type strain sequencing project: providing services to taxonomists for standard genome sequencing and annotation.</title>
        <authorList>
            <consortium name="The Broad Institute Genomics Platform"/>
            <consortium name="The Broad Institute Genome Sequencing Center for Infectious Disease"/>
            <person name="Wu L."/>
            <person name="Ma J."/>
        </authorList>
    </citation>
    <scope>NUCLEOTIDE SEQUENCE [LARGE SCALE GENOMIC DNA]</scope>
    <source>
        <strain evidence="2">JCM 17687</strain>
    </source>
</reference>
<name>A0ABP9J923_9MICO</name>
<dbReference type="Gene3D" id="2.60.120.260">
    <property type="entry name" value="Galactose-binding domain-like"/>
    <property type="match status" value="2"/>
</dbReference>
<dbReference type="InterPro" id="IPR011047">
    <property type="entry name" value="Quinoprotein_ADH-like_sf"/>
</dbReference>
<accession>A0ABP9J923</accession>
<sequence>MKLALPTTGSRTSRARTIVAVLATAMVSTGLLPGTDGPAQALEPVATGYPVGDFETGTVPEGWSVTAAAPSRAVVSTGVAFSGKRALFVEDTSSTSAVTARRKFAVVGGVEYHAQAYVFTKSGLQSLGLKFYDASGRVVGSASTPTTGARMIWSRVETRAVAPSTATTASIDIATSSATLSQAWWDGVGVIRPDLPNGGFEATSTSVSVPGWTVSAPSGTSAVISTAQARTGRRSLLLTDASSTAGVSATSSAVPVFPGVTHSLRVWVRPTSGAFVATVRFLDAARHVVRSERVDIRKGLLAWGLVTKQLTAPSTALTATVEISSASTSRGAAAFDTIDLRPAIGAGVHTFAAGASTRPVDAFSNTNVVDGMVVNGRAKLMAVVSGSPAEFQVVDIETGRVDSRFPLGGMKISFAITKGRDGRVYIGGNDGHLWQWTPGATVIKDLGRATAKATTVWDVEVAGDGKIWGVTYPASELWSYDPSAGTLRNYGTLSAAHQYARSLALDSRYAWVGLGSENPVIMRVTLANPTERVLVALPKPVVAGNIADIESLGRYLEVWTPAGRTPGGATVTSERRLYDTTLKSWNVSSNLAMQRPSTLDSRGYFYYFRYKELWAVSSADGTMTSRGKIVSGPGRDRFPLKATLGGVAGEWLLTYDTDGTVAAVNLGTLSERSYTVKFAATKMRIKSLGTGSSTLYVGGYGGSSLAVLDPDMTSRQQYPRVPFAAGVIGEVEGTINHGAYQYLGTYTGGQIFRFDTTKPWVDGSNPKMVASLGGSYQQDRPLAWATSGSRVFFGTIPKYGILSGAMGIFDSDSTTPRIVNAPVKDQSVVALAASGRVVYGGTSRWGGLGATPTQASAKVFAWDATTNKKLWEVAPVPGAQAFGAVTIGPQGSLWAAYGSAVVELDPATGAVKRQVVLQPATASTSSAAVLRNADLAWVGGLLYLTSGGKVYTFDPATLRVDVPVESGVSTPQMVVQPGRFYVPFETTLREYVVR</sequence>
<dbReference type="InterPro" id="IPR008979">
    <property type="entry name" value="Galactose-bd-like_sf"/>
</dbReference>
<evidence type="ECO:0000313" key="1">
    <source>
        <dbReference type="EMBL" id="GAA5022578.1"/>
    </source>
</evidence>
<gene>
    <name evidence="1" type="ORF">GCM10023258_13020</name>
</gene>
<dbReference type="SUPFAM" id="SSF50998">
    <property type="entry name" value="Quinoprotein alcohol dehydrogenase-like"/>
    <property type="match status" value="1"/>
</dbReference>
<keyword evidence="2" id="KW-1185">Reference proteome</keyword>
<organism evidence="1 2">
    <name type="scientific">Terrabacter aeriphilus</name>
    <dbReference type="NCBI Taxonomy" id="515662"/>
    <lineage>
        <taxon>Bacteria</taxon>
        <taxon>Bacillati</taxon>
        <taxon>Actinomycetota</taxon>
        <taxon>Actinomycetes</taxon>
        <taxon>Micrococcales</taxon>
        <taxon>Intrasporangiaceae</taxon>
        <taxon>Terrabacter</taxon>
    </lineage>
</organism>
<dbReference type="SUPFAM" id="SSF75011">
    <property type="entry name" value="3-carboxy-cis,cis-mucoante lactonizing enzyme"/>
    <property type="match status" value="1"/>
</dbReference>
<dbReference type="SUPFAM" id="SSF49785">
    <property type="entry name" value="Galactose-binding domain-like"/>
    <property type="match status" value="1"/>
</dbReference>
<protein>
    <submittedName>
        <fullName evidence="1">Uncharacterized protein</fullName>
    </submittedName>
</protein>
<evidence type="ECO:0000313" key="2">
    <source>
        <dbReference type="Proteomes" id="UP001500427"/>
    </source>
</evidence>
<dbReference type="Proteomes" id="UP001500427">
    <property type="component" value="Unassembled WGS sequence"/>
</dbReference>
<comment type="caution">
    <text evidence="1">The sequence shown here is derived from an EMBL/GenBank/DDBJ whole genome shotgun (WGS) entry which is preliminary data.</text>
</comment>